<evidence type="ECO:0000259" key="4">
    <source>
        <dbReference type="SMART" id="SM00829"/>
    </source>
</evidence>
<dbReference type="SUPFAM" id="SSF53335">
    <property type="entry name" value="S-adenosyl-L-methionine-dependent methyltransferases"/>
    <property type="match status" value="1"/>
</dbReference>
<keyword evidence="6" id="KW-1185">Reference proteome</keyword>
<keyword evidence="2" id="KW-0560">Oxidoreductase</keyword>
<dbReference type="AlphaFoldDB" id="A0A4Q4TJ90"/>
<dbReference type="Gene3D" id="3.40.50.150">
    <property type="entry name" value="Vaccinia Virus protein VP39"/>
    <property type="match status" value="1"/>
</dbReference>
<evidence type="ECO:0000313" key="6">
    <source>
        <dbReference type="Proteomes" id="UP000293360"/>
    </source>
</evidence>
<dbReference type="InterPro" id="IPR013968">
    <property type="entry name" value="PKS_KR"/>
</dbReference>
<dbReference type="PANTHER" id="PTHR45681:SF6">
    <property type="entry name" value="POLYKETIDE SYNTHASE 37"/>
    <property type="match status" value="1"/>
</dbReference>
<evidence type="ECO:0000313" key="5">
    <source>
        <dbReference type="EMBL" id="RYP05737.1"/>
    </source>
</evidence>
<comment type="caution">
    <text evidence="5">The sequence shown here is derived from an EMBL/GenBank/DDBJ whole genome shotgun (WGS) entry which is preliminary data.</text>
</comment>
<dbReference type="InterPro" id="IPR020843">
    <property type="entry name" value="ER"/>
</dbReference>
<dbReference type="CDD" id="cd05195">
    <property type="entry name" value="enoyl_red"/>
    <property type="match status" value="1"/>
</dbReference>
<dbReference type="EMBL" id="QJNU01000158">
    <property type="protein sequence ID" value="RYP05737.1"/>
    <property type="molecule type" value="Genomic_DNA"/>
</dbReference>
<feature type="domain" description="Enoyl reductase (ER)" evidence="4">
    <location>
        <begin position="307"/>
        <end position="539"/>
    </location>
</feature>
<dbReference type="InterPro" id="IPR050444">
    <property type="entry name" value="Polyketide_Synthase"/>
</dbReference>
<dbReference type="SMART" id="SM00829">
    <property type="entry name" value="PKS_ER"/>
    <property type="match status" value="1"/>
</dbReference>
<reference evidence="5 6" key="1">
    <citation type="submission" date="2018-06" db="EMBL/GenBank/DDBJ databases">
        <title>Complete Genomes of Monosporascus.</title>
        <authorList>
            <person name="Robinson A.J."/>
            <person name="Natvig D.O."/>
        </authorList>
    </citation>
    <scope>NUCLEOTIDE SEQUENCE [LARGE SCALE GENOMIC DNA]</scope>
    <source>
        <strain evidence="5 6">CBS 110550</strain>
    </source>
</reference>
<protein>
    <submittedName>
        <fullName evidence="5">Uncharacterized protein</fullName>
    </submittedName>
</protein>
<feature type="domain" description="Ketoreductase" evidence="3">
    <location>
        <begin position="397"/>
        <end position="589"/>
    </location>
</feature>
<dbReference type="STRING" id="155417.A0A4Q4TJ90"/>
<gene>
    <name evidence="5" type="ORF">DL764_003595</name>
</gene>
<proteinExistence type="predicted"/>
<evidence type="ECO:0000256" key="2">
    <source>
        <dbReference type="ARBA" id="ARBA00023002"/>
    </source>
</evidence>
<dbReference type="Proteomes" id="UP000293360">
    <property type="component" value="Unassembled WGS sequence"/>
</dbReference>
<dbReference type="GO" id="GO:0016491">
    <property type="term" value="F:oxidoreductase activity"/>
    <property type="evidence" value="ECO:0007669"/>
    <property type="project" value="UniProtKB-KW"/>
</dbReference>
<sequence length="638" mass="70009">MRMAAHKAIQAPCSADSESLRIPGHICQFAAVLNHHCGGEENAGGNWEDIHALLDDFDFEYPKYCLFPVLGRNIESVLQSKIDTLDLLFASGTDMSYASVIDNSCDHRFQAVLGPASHETPYLQTIEVGAATAAPSKFAEFADRLTFKKLDLERDPWDEGFELGAYDMVIVGSVLHATPKLATILAHVHIPLRPGGHLADLEITFPDSPWANVGFGSLPSWWLSTEEWRQHGPLVAEQVWQALVCEAGFSGLELCLGNQDTHPALAAQLSGRHEPVQIVAIGRMHECTWAETDVVASLLEVGTPRLAKLSNDDFQVLREFTLKPHEVEIEAKAWPVSFRDVLIALGRLGQQSLVTAFAWSYQVACATTAINPGMTAFHALINVARLQTGEKIAIRSAAGSTGHMAIWIAKHVGATVGFNEKKQLPIHAFEIDADHIFYSRDGSFAQGIKRITNGYRVDGILNSLSSDSLRASWACIAPYGRFVENSKKDIGTNASLPMGQFAFALGYLITSCFVYVKSKVDSSWNLHQQLPRDMDFFILLSSLSGIYGSLVQGNYAVGCTFQDALAQYRIVHGVGKKPVSLDLGWMRDVGIVTEREEYRRDRANVGDINPVESAELIALPDLYCDPILPLPEEGCGRS</sequence>
<dbReference type="InterPro" id="IPR013149">
    <property type="entry name" value="ADH-like_C"/>
</dbReference>
<dbReference type="InterPro" id="IPR029063">
    <property type="entry name" value="SAM-dependent_MTases_sf"/>
</dbReference>
<dbReference type="SUPFAM" id="SSF51735">
    <property type="entry name" value="NAD(P)-binding Rossmann-fold domains"/>
    <property type="match status" value="2"/>
</dbReference>
<dbReference type="OrthoDB" id="329835at2759"/>
<organism evidence="5 6">
    <name type="scientific">Monosporascus ibericus</name>
    <dbReference type="NCBI Taxonomy" id="155417"/>
    <lineage>
        <taxon>Eukaryota</taxon>
        <taxon>Fungi</taxon>
        <taxon>Dikarya</taxon>
        <taxon>Ascomycota</taxon>
        <taxon>Pezizomycotina</taxon>
        <taxon>Sordariomycetes</taxon>
        <taxon>Xylariomycetidae</taxon>
        <taxon>Xylariales</taxon>
        <taxon>Xylariales incertae sedis</taxon>
        <taxon>Monosporascus</taxon>
    </lineage>
</organism>
<keyword evidence="1" id="KW-0808">Transferase</keyword>
<dbReference type="Pfam" id="PF00107">
    <property type="entry name" value="ADH_zinc_N"/>
    <property type="match status" value="1"/>
</dbReference>
<dbReference type="Pfam" id="PF08659">
    <property type="entry name" value="KR"/>
    <property type="match status" value="1"/>
</dbReference>
<dbReference type="GO" id="GO:0016740">
    <property type="term" value="F:transferase activity"/>
    <property type="evidence" value="ECO:0007669"/>
    <property type="project" value="UniProtKB-KW"/>
</dbReference>
<evidence type="ECO:0000256" key="1">
    <source>
        <dbReference type="ARBA" id="ARBA00022679"/>
    </source>
</evidence>
<dbReference type="InterPro" id="IPR057326">
    <property type="entry name" value="KR_dom"/>
</dbReference>
<dbReference type="Gene3D" id="3.40.50.720">
    <property type="entry name" value="NAD(P)-binding Rossmann-like Domain"/>
    <property type="match status" value="2"/>
</dbReference>
<dbReference type="PANTHER" id="PTHR45681">
    <property type="entry name" value="POLYKETIDE SYNTHASE 44-RELATED"/>
    <property type="match status" value="1"/>
</dbReference>
<evidence type="ECO:0000259" key="3">
    <source>
        <dbReference type="SMART" id="SM00822"/>
    </source>
</evidence>
<dbReference type="InterPro" id="IPR036291">
    <property type="entry name" value="NAD(P)-bd_dom_sf"/>
</dbReference>
<name>A0A4Q4TJ90_9PEZI</name>
<accession>A0A4Q4TJ90</accession>
<dbReference type="SMART" id="SM00822">
    <property type="entry name" value="PKS_KR"/>
    <property type="match status" value="1"/>
</dbReference>